<dbReference type="PANTHER" id="PTHR14233:SF10">
    <property type="entry name" value="SOLUTE CARRIER FAMILY 35 MEMBER F1"/>
    <property type="match status" value="1"/>
</dbReference>
<evidence type="ECO:0000256" key="7">
    <source>
        <dbReference type="ARBA" id="ARBA00037727"/>
    </source>
</evidence>
<keyword evidence="11" id="KW-1185">Reference proteome</keyword>
<keyword evidence="6 9" id="KW-0472">Membrane</keyword>
<dbReference type="AlphaFoldDB" id="R0K0H3"/>
<comment type="subcellular location">
    <subcellularLocation>
        <location evidence="1">Membrane</location>
        <topology evidence="1">Multi-pass membrane protein</topology>
    </subcellularLocation>
</comment>
<feature type="transmembrane region" description="Helical" evidence="9">
    <location>
        <begin position="845"/>
        <end position="864"/>
    </location>
</feature>
<gene>
    <name evidence="10" type="ORF">Anapl_11080</name>
</gene>
<accession>R0K0H3</accession>
<feature type="transmembrane region" description="Helical" evidence="9">
    <location>
        <begin position="768"/>
        <end position="785"/>
    </location>
</feature>
<dbReference type="PANTHER" id="PTHR14233">
    <property type="entry name" value="DUF914-RELATED"/>
    <property type="match status" value="1"/>
</dbReference>
<keyword evidence="4 9" id="KW-0812">Transmembrane</keyword>
<comment type="function">
    <text evidence="7">Putative solute transporter.</text>
</comment>
<dbReference type="InterPro" id="IPR009262">
    <property type="entry name" value="SLC35_F1/F2/F6"/>
</dbReference>
<dbReference type="Proteomes" id="UP000296049">
    <property type="component" value="Unassembled WGS sequence"/>
</dbReference>
<dbReference type="GO" id="GO:0016020">
    <property type="term" value="C:membrane"/>
    <property type="evidence" value="ECO:0007669"/>
    <property type="project" value="UniProtKB-SubCell"/>
</dbReference>
<evidence type="ECO:0000256" key="9">
    <source>
        <dbReference type="SAM" id="Phobius"/>
    </source>
</evidence>
<evidence type="ECO:0000256" key="2">
    <source>
        <dbReference type="ARBA" id="ARBA00007863"/>
    </source>
</evidence>
<dbReference type="InterPro" id="IPR052221">
    <property type="entry name" value="SLC35F_Transporter"/>
</dbReference>
<comment type="similarity">
    <text evidence="2">Belongs to the SLC35F solute transporter family.</text>
</comment>
<dbReference type="GO" id="GO:0022857">
    <property type="term" value="F:transmembrane transporter activity"/>
    <property type="evidence" value="ECO:0007669"/>
    <property type="project" value="InterPro"/>
</dbReference>
<keyword evidence="3" id="KW-0813">Transport</keyword>
<feature type="compositionally biased region" description="Basic residues" evidence="8">
    <location>
        <begin position="959"/>
        <end position="968"/>
    </location>
</feature>
<reference evidence="11" key="1">
    <citation type="journal article" date="2013" name="Nat. Genet.">
        <title>The duck genome and transcriptome provide insight into an avian influenza virus reservoir species.</title>
        <authorList>
            <person name="Huang Y."/>
            <person name="Li Y."/>
            <person name="Burt D.W."/>
            <person name="Chen H."/>
            <person name="Zhang Y."/>
            <person name="Qian W."/>
            <person name="Kim H."/>
            <person name="Gan S."/>
            <person name="Zhao Y."/>
            <person name="Li J."/>
            <person name="Yi K."/>
            <person name="Feng H."/>
            <person name="Zhu P."/>
            <person name="Li B."/>
            <person name="Liu Q."/>
            <person name="Fairley S."/>
            <person name="Magor K.E."/>
            <person name="Du Z."/>
            <person name="Hu X."/>
            <person name="Goodman L."/>
            <person name="Tafer H."/>
            <person name="Vignal A."/>
            <person name="Lee T."/>
            <person name="Kim K.W."/>
            <person name="Sheng Z."/>
            <person name="An Y."/>
            <person name="Searle S."/>
            <person name="Herrero J."/>
            <person name="Groenen M.A."/>
            <person name="Crooijmans R.P."/>
            <person name="Faraut T."/>
            <person name="Cai Q."/>
            <person name="Webster R.G."/>
            <person name="Aldridge J.R."/>
            <person name="Warren W.C."/>
            <person name="Bartschat S."/>
            <person name="Kehr S."/>
            <person name="Marz M."/>
            <person name="Stadler P.F."/>
            <person name="Smith J."/>
            <person name="Kraus R.H."/>
            <person name="Zhao Y."/>
            <person name="Ren L."/>
            <person name="Fei J."/>
            <person name="Morisson M."/>
            <person name="Kaiser P."/>
            <person name="Griffin D.K."/>
            <person name="Rao M."/>
            <person name="Pitel F."/>
            <person name="Wang J."/>
            <person name="Li N."/>
        </authorList>
    </citation>
    <scope>NUCLEOTIDE SEQUENCE [LARGE SCALE GENOMIC DNA]</scope>
</reference>
<proteinExistence type="inferred from homology"/>
<evidence type="ECO:0000256" key="4">
    <source>
        <dbReference type="ARBA" id="ARBA00022692"/>
    </source>
</evidence>
<feature type="region of interest" description="Disordered" evidence="8">
    <location>
        <begin position="954"/>
        <end position="976"/>
    </location>
</feature>
<evidence type="ECO:0000256" key="5">
    <source>
        <dbReference type="ARBA" id="ARBA00022989"/>
    </source>
</evidence>
<evidence type="ECO:0000256" key="8">
    <source>
        <dbReference type="SAM" id="MobiDB-lite"/>
    </source>
</evidence>
<evidence type="ECO:0000256" key="6">
    <source>
        <dbReference type="ARBA" id="ARBA00023136"/>
    </source>
</evidence>
<feature type="region of interest" description="Disordered" evidence="8">
    <location>
        <begin position="873"/>
        <end position="893"/>
    </location>
</feature>
<evidence type="ECO:0000256" key="3">
    <source>
        <dbReference type="ARBA" id="ARBA00022448"/>
    </source>
</evidence>
<evidence type="ECO:0000313" key="11">
    <source>
        <dbReference type="Proteomes" id="UP000296049"/>
    </source>
</evidence>
<feature type="compositionally biased region" description="Basic and acidic residues" evidence="8">
    <location>
        <begin position="873"/>
        <end position="885"/>
    </location>
</feature>
<protein>
    <submittedName>
        <fullName evidence="10">Solute carrier family 35 member F1</fullName>
    </submittedName>
</protein>
<name>R0K0H3_ANAPL</name>
<sequence length="976" mass="108324">MDDLKVNVCTFIADLKITTCIPTGFFVFFHNPLLRLKSSSRPKCQTGGEGGNPGHSQWHKMIRQEVCQAGRCKPTKSSTQAWKHPFAPVEHAHGLYGEKSRAVCTEASNTHRKELWMSSDPKSLLKIQCNAVSIPFPTCKEQKSACKTAKERNQAILGQHSHIQGKPKPTVTQMRNLRNQEPFELGTNGSLLGGLQHLFEVLSEVRKCRCHLDHTLKVDRGDRLWHNPNCAEGGNKVNLSAEDCDHACTQLGCQRSSAGGTTRGASGQFMQVLRGCSFGEVSQLEDHLLGPPSWRWASSEGSYSRYTTVSQVRRRKLYEDREHVQREKLSETCGERKCGTLDRRTVETGDQGQEKQIKARSQIRKYRLKKQKETGMKKAEPSAFSKQKGKDLLLSVALGQVLSLLICGIGLTSKYLSEDFHANTPVFQSFLNYILLFLVYTTTLAVRQEDSAKRNLVRTLPDSPLGCILLLNEEKKSRSYQGEKISLSEMELWDTELVEISFSTLKSSKREIVHSGPEGFFIVSYLVPLTNMQKLSALVLLLLSTYTRDQASQGLVSFHFHQPWPCKGLCGPSYASDDTHFPFNLAKVLFSLQWPDAQQQAQLFVPKTSCDGFSTSPSHPAANFVATSIALHQGKQEANAFIAGTRGPHWWAASPGAALGRAKRAVQVQMEQLQEGVLANRGWIRLAASCRADVRVPAVLLAARKRSSAVANAFQRNTDAFSALLPSYPRREHPKEENFIAPPRGLGTARLSAMESSNNFPVKAKVQVLYLGFFSAAAFLIIYDYKCTMRSENPGEQIPENYNVQRPQALLLCYCWAVSLTWGFNSGKIWLHVGLGDRLQSFVKLSSIILSSSSFLLLLISVIIRPTPIKPFRDTQESPRSKPEDGCCGTSTWSNSSATPCHTATSAGTASSEAFCWVTITSPGSPPSQEKGSELLAPEGLVFMLQHETVVKEEGKPSVFHRSRNVKNKNKEGILD</sequence>
<dbReference type="EMBL" id="KB742860">
    <property type="protein sequence ID" value="EOB03406.1"/>
    <property type="molecule type" value="Genomic_DNA"/>
</dbReference>
<keyword evidence="5 9" id="KW-1133">Transmembrane helix</keyword>
<organism evidence="10 11">
    <name type="scientific">Anas platyrhynchos</name>
    <name type="common">Mallard</name>
    <name type="synonym">Anas boschas</name>
    <dbReference type="NCBI Taxonomy" id="8839"/>
    <lineage>
        <taxon>Eukaryota</taxon>
        <taxon>Metazoa</taxon>
        <taxon>Chordata</taxon>
        <taxon>Craniata</taxon>
        <taxon>Vertebrata</taxon>
        <taxon>Euteleostomi</taxon>
        <taxon>Archelosauria</taxon>
        <taxon>Archosauria</taxon>
        <taxon>Dinosauria</taxon>
        <taxon>Saurischia</taxon>
        <taxon>Theropoda</taxon>
        <taxon>Coelurosauria</taxon>
        <taxon>Aves</taxon>
        <taxon>Neognathae</taxon>
        <taxon>Galloanserae</taxon>
        <taxon>Anseriformes</taxon>
        <taxon>Anatidae</taxon>
        <taxon>Anatinae</taxon>
        <taxon>Anas</taxon>
    </lineage>
</organism>
<evidence type="ECO:0000256" key="1">
    <source>
        <dbReference type="ARBA" id="ARBA00004141"/>
    </source>
</evidence>
<evidence type="ECO:0000313" key="10">
    <source>
        <dbReference type="EMBL" id="EOB03406.1"/>
    </source>
</evidence>
<feature type="transmembrane region" description="Helical" evidence="9">
    <location>
        <begin position="805"/>
        <end position="824"/>
    </location>
</feature>
<dbReference type="Pfam" id="PF06027">
    <property type="entry name" value="SLC35F"/>
    <property type="match status" value="1"/>
</dbReference>